<gene>
    <name evidence="1" type="ORF">PR048_007782</name>
</gene>
<comment type="caution">
    <text evidence="1">The sequence shown here is derived from an EMBL/GenBank/DDBJ whole genome shotgun (WGS) entry which is preliminary data.</text>
</comment>
<sequence>MAEDPEVWFSWLRELENEGYDSSLSDSKSEHSDITTLQYLILPASRALQKNVEIILVSWKLFLPANIVEEIVDYQQISSKYEGKSFKSTASLKKTQHLNLEELWVDDGIALDCFRATMSIKRFGTLLRTLRFDDLDTQEALKKVVTTDYMLEDFHGHCTFCQYIANKPAKYSIKIYALEA</sequence>
<reference evidence="1 2" key="1">
    <citation type="submission" date="2023-02" db="EMBL/GenBank/DDBJ databases">
        <title>LHISI_Scaffold_Assembly.</title>
        <authorList>
            <person name="Stuart O.P."/>
            <person name="Cleave R."/>
            <person name="Magrath M.J.L."/>
            <person name="Mikheyev A.S."/>
        </authorList>
    </citation>
    <scope>NUCLEOTIDE SEQUENCE [LARGE SCALE GENOMIC DNA]</scope>
    <source>
        <strain evidence="1">Daus_M_001</strain>
        <tissue evidence="1">Leg muscle</tissue>
    </source>
</reference>
<dbReference type="EMBL" id="JARBHB010000003">
    <property type="protein sequence ID" value="KAJ8888295.1"/>
    <property type="molecule type" value="Genomic_DNA"/>
</dbReference>
<dbReference type="Proteomes" id="UP001159363">
    <property type="component" value="Chromosome 3"/>
</dbReference>
<protein>
    <submittedName>
        <fullName evidence="1">Uncharacterized protein</fullName>
    </submittedName>
</protein>
<name>A0ABQ9HW52_9NEOP</name>
<evidence type="ECO:0000313" key="2">
    <source>
        <dbReference type="Proteomes" id="UP001159363"/>
    </source>
</evidence>
<keyword evidence="2" id="KW-1185">Reference proteome</keyword>
<organism evidence="1 2">
    <name type="scientific">Dryococelus australis</name>
    <dbReference type="NCBI Taxonomy" id="614101"/>
    <lineage>
        <taxon>Eukaryota</taxon>
        <taxon>Metazoa</taxon>
        <taxon>Ecdysozoa</taxon>
        <taxon>Arthropoda</taxon>
        <taxon>Hexapoda</taxon>
        <taxon>Insecta</taxon>
        <taxon>Pterygota</taxon>
        <taxon>Neoptera</taxon>
        <taxon>Polyneoptera</taxon>
        <taxon>Phasmatodea</taxon>
        <taxon>Verophasmatodea</taxon>
        <taxon>Anareolatae</taxon>
        <taxon>Phasmatidae</taxon>
        <taxon>Eurycanthinae</taxon>
        <taxon>Dryococelus</taxon>
    </lineage>
</organism>
<accession>A0ABQ9HW52</accession>
<evidence type="ECO:0000313" key="1">
    <source>
        <dbReference type="EMBL" id="KAJ8888295.1"/>
    </source>
</evidence>
<proteinExistence type="predicted"/>